<dbReference type="SUPFAM" id="SSF54975">
    <property type="entry name" value="Acylphosphatase/BLUF domain-like"/>
    <property type="match status" value="1"/>
</dbReference>
<feature type="active site" evidence="5">
    <location>
        <position position="34"/>
    </location>
</feature>
<comment type="similarity">
    <text evidence="1 7">Belongs to the acylphosphatase family.</text>
</comment>
<comment type="catalytic activity">
    <reaction evidence="4 5 6">
        <text>an acyl phosphate + H2O = a carboxylate + phosphate + H(+)</text>
        <dbReference type="Rhea" id="RHEA:14965"/>
        <dbReference type="ChEBI" id="CHEBI:15377"/>
        <dbReference type="ChEBI" id="CHEBI:15378"/>
        <dbReference type="ChEBI" id="CHEBI:29067"/>
        <dbReference type="ChEBI" id="CHEBI:43474"/>
        <dbReference type="ChEBI" id="CHEBI:59918"/>
        <dbReference type="EC" id="3.6.1.7"/>
    </reaction>
</comment>
<dbReference type="Gene3D" id="3.30.70.100">
    <property type="match status" value="1"/>
</dbReference>
<name>A0ABW1VNF4_9GAMM</name>
<dbReference type="InterPro" id="IPR017968">
    <property type="entry name" value="Acylphosphatase_CS"/>
</dbReference>
<dbReference type="InterPro" id="IPR001792">
    <property type="entry name" value="Acylphosphatase-like_dom"/>
</dbReference>
<dbReference type="PROSITE" id="PS00151">
    <property type="entry name" value="ACYLPHOSPHATASE_2"/>
    <property type="match status" value="1"/>
</dbReference>
<evidence type="ECO:0000313" key="9">
    <source>
        <dbReference type="EMBL" id="MFC6361810.1"/>
    </source>
</evidence>
<dbReference type="Proteomes" id="UP001596215">
    <property type="component" value="Unassembled WGS sequence"/>
</dbReference>
<protein>
    <recommendedName>
        <fullName evidence="3 5">Acylphosphatase</fullName>
        <ecNumber evidence="2 5">3.6.1.7</ecNumber>
    </recommendedName>
</protein>
<gene>
    <name evidence="9" type="ORF">ACFP73_06785</name>
</gene>
<keyword evidence="10" id="KW-1185">Reference proteome</keyword>
<dbReference type="PANTHER" id="PTHR47268:SF4">
    <property type="entry name" value="ACYLPHOSPHATASE"/>
    <property type="match status" value="1"/>
</dbReference>
<evidence type="ECO:0000256" key="4">
    <source>
        <dbReference type="ARBA" id="ARBA00047645"/>
    </source>
</evidence>
<evidence type="ECO:0000256" key="2">
    <source>
        <dbReference type="ARBA" id="ARBA00012150"/>
    </source>
</evidence>
<dbReference type="PROSITE" id="PS51160">
    <property type="entry name" value="ACYLPHOSPHATASE_3"/>
    <property type="match status" value="1"/>
</dbReference>
<keyword evidence="5 6" id="KW-0378">Hydrolase</keyword>
<dbReference type="PROSITE" id="PS00150">
    <property type="entry name" value="ACYLPHOSPHATASE_1"/>
    <property type="match status" value="1"/>
</dbReference>
<evidence type="ECO:0000256" key="5">
    <source>
        <dbReference type="PROSITE-ProRule" id="PRU00520"/>
    </source>
</evidence>
<evidence type="ECO:0000259" key="8">
    <source>
        <dbReference type="PROSITE" id="PS51160"/>
    </source>
</evidence>
<dbReference type="Pfam" id="PF00708">
    <property type="entry name" value="Acylphosphatase"/>
    <property type="match status" value="1"/>
</dbReference>
<evidence type="ECO:0000256" key="3">
    <source>
        <dbReference type="ARBA" id="ARBA00015991"/>
    </source>
</evidence>
<evidence type="ECO:0000313" key="10">
    <source>
        <dbReference type="Proteomes" id="UP001596215"/>
    </source>
</evidence>
<proteinExistence type="inferred from homology"/>
<sequence length="88" mass="9498">MYKVRVSGRVQGVFFRGSTRQQAIKYRVSGYAKNLPDGSVEILLAGDVRDVDHILAWISAGGPPAASVAHVGVQQITTEQQIRGFITG</sequence>
<comment type="caution">
    <text evidence="9">The sequence shown here is derived from an EMBL/GenBank/DDBJ whole genome shotgun (WGS) entry which is preliminary data.</text>
</comment>
<evidence type="ECO:0000256" key="1">
    <source>
        <dbReference type="ARBA" id="ARBA00005614"/>
    </source>
</evidence>
<organism evidence="9 10">
    <name type="scientific">Tatumella punctata</name>
    <dbReference type="NCBI Taxonomy" id="399969"/>
    <lineage>
        <taxon>Bacteria</taxon>
        <taxon>Pseudomonadati</taxon>
        <taxon>Pseudomonadota</taxon>
        <taxon>Gammaproteobacteria</taxon>
        <taxon>Enterobacterales</taxon>
        <taxon>Erwiniaceae</taxon>
        <taxon>Tatumella</taxon>
    </lineage>
</organism>
<dbReference type="InterPro" id="IPR036046">
    <property type="entry name" value="Acylphosphatase-like_dom_sf"/>
</dbReference>
<dbReference type="PANTHER" id="PTHR47268">
    <property type="entry name" value="ACYLPHOSPHATASE"/>
    <property type="match status" value="1"/>
</dbReference>
<dbReference type="EC" id="3.6.1.7" evidence="2 5"/>
<feature type="active site" evidence="5">
    <location>
        <position position="16"/>
    </location>
</feature>
<evidence type="ECO:0000256" key="6">
    <source>
        <dbReference type="RuleBase" id="RU000553"/>
    </source>
</evidence>
<dbReference type="EMBL" id="JBHSUC010000006">
    <property type="protein sequence ID" value="MFC6361810.1"/>
    <property type="molecule type" value="Genomic_DNA"/>
</dbReference>
<dbReference type="InterPro" id="IPR020456">
    <property type="entry name" value="Acylphosphatase"/>
</dbReference>
<feature type="domain" description="Acylphosphatase-like" evidence="8">
    <location>
        <begin position="1"/>
        <end position="88"/>
    </location>
</feature>
<reference evidence="10" key="1">
    <citation type="journal article" date="2019" name="Int. J. Syst. Evol. Microbiol.">
        <title>The Global Catalogue of Microorganisms (GCM) 10K type strain sequencing project: providing services to taxonomists for standard genome sequencing and annotation.</title>
        <authorList>
            <consortium name="The Broad Institute Genomics Platform"/>
            <consortium name="The Broad Institute Genome Sequencing Center for Infectious Disease"/>
            <person name="Wu L."/>
            <person name="Ma J."/>
        </authorList>
    </citation>
    <scope>NUCLEOTIDE SEQUENCE [LARGE SCALE GENOMIC DNA]</scope>
    <source>
        <strain evidence="10">CGMCC 4.1530</strain>
    </source>
</reference>
<accession>A0ABW1VNF4</accession>
<evidence type="ECO:0000256" key="7">
    <source>
        <dbReference type="RuleBase" id="RU004168"/>
    </source>
</evidence>
<dbReference type="RefSeq" id="WP_249213140.1">
    <property type="nucleotide sequence ID" value="NZ_BAAAFW010000037.1"/>
</dbReference>